<accession>A0AA41Z5B2</accession>
<name>A0AA41Z5B2_9SPHN</name>
<evidence type="ECO:0000313" key="3">
    <source>
        <dbReference type="Proteomes" id="UP001165565"/>
    </source>
</evidence>
<evidence type="ECO:0000313" key="2">
    <source>
        <dbReference type="EMBL" id="MCW6533815.1"/>
    </source>
</evidence>
<protein>
    <submittedName>
        <fullName evidence="2">Type II toxin-antitoxin system RelE/ParE family toxin</fullName>
    </submittedName>
</protein>
<proteinExistence type="predicted"/>
<organism evidence="2 3">
    <name type="scientific">Sphingomonas lycopersici</name>
    <dbReference type="NCBI Taxonomy" id="2951807"/>
    <lineage>
        <taxon>Bacteria</taxon>
        <taxon>Pseudomonadati</taxon>
        <taxon>Pseudomonadota</taxon>
        <taxon>Alphaproteobacteria</taxon>
        <taxon>Sphingomonadales</taxon>
        <taxon>Sphingomonadaceae</taxon>
        <taxon>Sphingomonas</taxon>
    </lineage>
</organism>
<evidence type="ECO:0000256" key="1">
    <source>
        <dbReference type="ARBA" id="ARBA00022649"/>
    </source>
</evidence>
<sequence>MTYTIRLTAAAYGDIVDILERSEREFGVDARRRYQHLVSVALKDVGDEPERSGSVARPELGSDVRSWHLRMSRERARTVDGGVRQPRHFILYTIIDEATVGVLRVLHDAMELHRHLGEGLPSVPGDDPRY</sequence>
<dbReference type="Gene3D" id="3.30.2310.20">
    <property type="entry name" value="RelE-like"/>
    <property type="match status" value="1"/>
</dbReference>
<gene>
    <name evidence="2" type="ORF">NEE01_03365</name>
</gene>
<dbReference type="RefSeq" id="WP_265267861.1">
    <property type="nucleotide sequence ID" value="NZ_JANFAV010000001.1"/>
</dbReference>
<comment type="caution">
    <text evidence="2">The sequence shown here is derived from an EMBL/GenBank/DDBJ whole genome shotgun (WGS) entry which is preliminary data.</text>
</comment>
<keyword evidence="3" id="KW-1185">Reference proteome</keyword>
<dbReference type="InterPro" id="IPR007712">
    <property type="entry name" value="RelE/ParE_toxin"/>
</dbReference>
<dbReference type="Proteomes" id="UP001165565">
    <property type="component" value="Unassembled WGS sequence"/>
</dbReference>
<reference evidence="2" key="1">
    <citation type="submission" date="2022-06" db="EMBL/GenBank/DDBJ databases">
        <title>Sphingomonas sp. nov. isolated from rhizosphere soil of tomato.</title>
        <authorList>
            <person name="Dong H."/>
            <person name="Gao R."/>
        </authorList>
    </citation>
    <scope>NUCLEOTIDE SEQUENCE</scope>
    <source>
        <strain evidence="2">MMSM24</strain>
    </source>
</reference>
<dbReference type="Pfam" id="PF05016">
    <property type="entry name" value="ParE_toxin"/>
    <property type="match status" value="1"/>
</dbReference>
<dbReference type="InterPro" id="IPR035093">
    <property type="entry name" value="RelE/ParE_toxin_dom_sf"/>
</dbReference>
<dbReference type="AlphaFoldDB" id="A0AA41Z5B2"/>
<keyword evidence="1" id="KW-1277">Toxin-antitoxin system</keyword>
<dbReference type="EMBL" id="JANFAV010000001">
    <property type="protein sequence ID" value="MCW6533815.1"/>
    <property type="molecule type" value="Genomic_DNA"/>
</dbReference>